<name>A0A7R7IYT7_9BACT</name>
<organism evidence="1 2">
    <name type="scientific">Citrifermentans bremense</name>
    <dbReference type="NCBI Taxonomy" id="60035"/>
    <lineage>
        <taxon>Bacteria</taxon>
        <taxon>Pseudomonadati</taxon>
        <taxon>Thermodesulfobacteriota</taxon>
        <taxon>Desulfuromonadia</taxon>
        <taxon>Geobacterales</taxon>
        <taxon>Geobacteraceae</taxon>
        <taxon>Citrifermentans</taxon>
    </lineage>
</organism>
<proteinExistence type="predicted"/>
<keyword evidence="2" id="KW-1185">Reference proteome</keyword>
<dbReference type="RefSeq" id="WP_185242171.1">
    <property type="nucleotide sequence ID" value="NZ_AP023213.1"/>
</dbReference>
<sequence>MKKELIGLKRRMTLKKGGYGGKTAEQQAYKKWRDTCGVPPFELPPLSQH</sequence>
<dbReference type="EMBL" id="AP023213">
    <property type="protein sequence ID" value="BCO11383.1"/>
    <property type="molecule type" value="Genomic_DNA"/>
</dbReference>
<evidence type="ECO:0000313" key="2">
    <source>
        <dbReference type="Proteomes" id="UP000515472"/>
    </source>
</evidence>
<gene>
    <name evidence="1" type="ORF">GEOBRER4_n2058</name>
</gene>
<evidence type="ECO:0000313" key="1">
    <source>
        <dbReference type="EMBL" id="BCO11383.1"/>
    </source>
</evidence>
<dbReference type="Proteomes" id="UP000515472">
    <property type="component" value="Chromosome"/>
</dbReference>
<protein>
    <submittedName>
        <fullName evidence="1">Uncharacterized protein</fullName>
    </submittedName>
</protein>
<dbReference type="AlphaFoldDB" id="A0A7R7IYT7"/>
<reference evidence="1 2" key="1">
    <citation type="submission" date="2020-06" db="EMBL/GenBank/DDBJ databases">
        <title>Interaction of electrochemicaly active bacteria, Geobacter bremensis R4 on different carbon anode.</title>
        <authorList>
            <person name="Meng L."/>
            <person name="Yoshida N."/>
        </authorList>
    </citation>
    <scope>NUCLEOTIDE SEQUENCE [LARGE SCALE GENOMIC DNA]</scope>
    <source>
        <strain evidence="1 2">R4</strain>
    </source>
</reference>
<accession>A0A7R7IYT7</accession>